<protein>
    <submittedName>
        <fullName evidence="1">Uncharacterized protein</fullName>
    </submittedName>
</protein>
<keyword evidence="2" id="KW-1185">Reference proteome</keyword>
<dbReference type="AlphaFoldDB" id="E0PG51"/>
<name>E0PG51_STREI</name>
<sequence>MLPILALGFTVVMLLCFSDMDSFKIVMIKNIVVLLWFITLSYRHDRFLLPRYHIFMVFFQLQ</sequence>
<accession>E0PG51</accession>
<dbReference type="HOGENOM" id="CLU_2902296_0_0_9"/>
<gene>
    <name evidence="1" type="ORF">HMPREF9319_1824</name>
</gene>
<evidence type="ECO:0000313" key="1">
    <source>
        <dbReference type="EMBL" id="EFM26684.1"/>
    </source>
</evidence>
<dbReference type="EMBL" id="AEEL01000024">
    <property type="protein sequence ID" value="EFM26684.1"/>
    <property type="molecule type" value="Genomic_DNA"/>
</dbReference>
<evidence type="ECO:0000313" key="2">
    <source>
        <dbReference type="Proteomes" id="UP000004290"/>
    </source>
</evidence>
<comment type="caution">
    <text evidence="1">The sequence shown here is derived from an EMBL/GenBank/DDBJ whole genome shotgun (WGS) entry which is preliminary data.</text>
</comment>
<organism evidence="1 2">
    <name type="scientific">Streptococcus equinus ATCC 700338</name>
    <dbReference type="NCBI Taxonomy" id="864569"/>
    <lineage>
        <taxon>Bacteria</taxon>
        <taxon>Bacillati</taxon>
        <taxon>Bacillota</taxon>
        <taxon>Bacilli</taxon>
        <taxon>Lactobacillales</taxon>
        <taxon>Streptococcaceae</taxon>
        <taxon>Streptococcus</taxon>
    </lineage>
</organism>
<dbReference type="Proteomes" id="UP000004290">
    <property type="component" value="Unassembled WGS sequence"/>
</dbReference>
<proteinExistence type="predicted"/>
<reference evidence="1 2" key="1">
    <citation type="submission" date="2010-07" db="EMBL/GenBank/DDBJ databases">
        <authorList>
            <person name="Muzny D."/>
            <person name="Qin X."/>
            <person name="Deng J."/>
            <person name="Jiang H."/>
            <person name="Liu Y."/>
            <person name="Qu J."/>
            <person name="Song X.-Z."/>
            <person name="Zhang L."/>
            <person name="Thornton R."/>
            <person name="Coyle M."/>
            <person name="Francisco L."/>
            <person name="Jackson L."/>
            <person name="Javaid M."/>
            <person name="Korchina V."/>
            <person name="Kovar C."/>
            <person name="Mata R."/>
            <person name="Mathew T."/>
            <person name="Ngo R."/>
            <person name="Nguyen L."/>
            <person name="Nguyen N."/>
            <person name="Okwuonu G."/>
            <person name="Ongeri F."/>
            <person name="Pham C."/>
            <person name="Simmons D."/>
            <person name="Wilczek-Boney K."/>
            <person name="Hale W."/>
            <person name="Jakkamsetti A."/>
            <person name="Pham P."/>
            <person name="Ruth R."/>
            <person name="San Lucas F."/>
            <person name="Warren J."/>
            <person name="Zhang J."/>
            <person name="Zhao Z."/>
            <person name="Zhou C."/>
            <person name="Zhu D."/>
            <person name="Lee S."/>
            <person name="Bess C."/>
            <person name="Blankenburg K."/>
            <person name="Forbes L."/>
            <person name="Fu Q."/>
            <person name="Gubbala S."/>
            <person name="Hirani K."/>
            <person name="Jayaseelan J.C."/>
            <person name="Lara F."/>
            <person name="Munidasa M."/>
            <person name="Palculict T."/>
            <person name="Patil S."/>
            <person name="Pu L.-L."/>
            <person name="Saada N."/>
            <person name="Tang L."/>
            <person name="Weissenberger G."/>
            <person name="Zhu Y."/>
            <person name="Hemphill L."/>
            <person name="Shang Y."/>
            <person name="Youmans B."/>
            <person name="Ayvaz T."/>
            <person name="Ross M."/>
            <person name="Santibanez J."/>
            <person name="Aqrawi P."/>
            <person name="Gross S."/>
            <person name="Joshi V."/>
            <person name="Fowler G."/>
            <person name="Nazareth L."/>
            <person name="Reid J."/>
            <person name="Worley K."/>
            <person name="Petrosino J."/>
            <person name="Highlander S."/>
            <person name="Gibbs R."/>
        </authorList>
    </citation>
    <scope>NUCLEOTIDE SEQUENCE [LARGE SCALE GENOMIC DNA]</scope>
    <source>
        <strain evidence="1 2">ATCC 700338</strain>
    </source>
</reference>